<evidence type="ECO:0000313" key="1">
    <source>
        <dbReference type="EMBL" id="DAD77859.1"/>
    </source>
</evidence>
<accession>A0A8S5M7A3</accession>
<protein>
    <submittedName>
        <fullName evidence="1">Uncharacterized protein</fullName>
    </submittedName>
</protein>
<sequence>MNKTTCKVCGYVFELTKKRHYIAREKTELFLLPSNKMEPTLYDAFDCPNCGCQYIANERKRVFSKGDKNDTGRSD</sequence>
<dbReference type="EMBL" id="BK014835">
    <property type="protein sequence ID" value="DAD77859.1"/>
    <property type="molecule type" value="Genomic_DNA"/>
</dbReference>
<reference evidence="1" key="1">
    <citation type="journal article" date="2021" name="Proc. Natl. Acad. Sci. U.S.A.">
        <title>A Catalog of Tens of Thousands of Viruses from Human Metagenomes Reveals Hidden Associations with Chronic Diseases.</title>
        <authorList>
            <person name="Tisza M.J."/>
            <person name="Buck C.B."/>
        </authorList>
    </citation>
    <scope>NUCLEOTIDE SEQUENCE</scope>
    <source>
        <strain evidence="1">Ct73V17</strain>
    </source>
</reference>
<name>A0A8S5M7A3_9CAUD</name>
<proteinExistence type="predicted"/>
<organism evidence="1">
    <name type="scientific">Siphoviridae sp. ct73V17</name>
    <dbReference type="NCBI Taxonomy" id="2826302"/>
    <lineage>
        <taxon>Viruses</taxon>
        <taxon>Duplodnaviria</taxon>
        <taxon>Heunggongvirae</taxon>
        <taxon>Uroviricota</taxon>
        <taxon>Caudoviricetes</taxon>
    </lineage>
</organism>